<comment type="caution">
    <text evidence="2">The sequence shown here is derived from an EMBL/GenBank/DDBJ whole genome shotgun (WGS) entry which is preliminary data.</text>
</comment>
<feature type="domain" description="DUF4369" evidence="1">
    <location>
        <begin position="29"/>
        <end position="125"/>
    </location>
</feature>
<gene>
    <name evidence="2" type="ORF">GCM10009431_12240</name>
</gene>
<evidence type="ECO:0000259" key="1">
    <source>
        <dbReference type="Pfam" id="PF14289"/>
    </source>
</evidence>
<proteinExistence type="predicted"/>
<evidence type="ECO:0000313" key="3">
    <source>
        <dbReference type="Proteomes" id="UP001500736"/>
    </source>
</evidence>
<dbReference type="RefSeq" id="WP_129759042.1">
    <property type="nucleotide sequence ID" value="NZ_BAAAGF010000001.1"/>
</dbReference>
<dbReference type="Proteomes" id="UP001500736">
    <property type="component" value="Unassembled WGS sequence"/>
</dbReference>
<name>A0ABN1JJU9_9FLAO</name>
<protein>
    <submittedName>
        <fullName evidence="2">DUF4369 domain-containing protein</fullName>
    </submittedName>
</protein>
<keyword evidence="3" id="KW-1185">Reference proteome</keyword>
<dbReference type="InterPro" id="IPR025380">
    <property type="entry name" value="DUF4369"/>
</dbReference>
<accession>A0ABN1JJU9</accession>
<evidence type="ECO:0000313" key="2">
    <source>
        <dbReference type="EMBL" id="GAA0741262.1"/>
    </source>
</evidence>
<dbReference type="PROSITE" id="PS51257">
    <property type="entry name" value="PROKAR_LIPOPROTEIN"/>
    <property type="match status" value="1"/>
</dbReference>
<reference evidence="2 3" key="1">
    <citation type="journal article" date="2019" name="Int. J. Syst. Evol. Microbiol.">
        <title>The Global Catalogue of Microorganisms (GCM) 10K type strain sequencing project: providing services to taxonomists for standard genome sequencing and annotation.</title>
        <authorList>
            <consortium name="The Broad Institute Genomics Platform"/>
            <consortium name="The Broad Institute Genome Sequencing Center for Infectious Disease"/>
            <person name="Wu L."/>
            <person name="Ma J."/>
        </authorList>
    </citation>
    <scope>NUCLEOTIDE SEQUENCE [LARGE SCALE GENOMIC DNA]</scope>
    <source>
        <strain evidence="2 3">JCM 15976</strain>
    </source>
</reference>
<organism evidence="2 3">
    <name type="scientific">Gaetbulibacter jejuensis</name>
    <dbReference type="NCBI Taxonomy" id="584607"/>
    <lineage>
        <taxon>Bacteria</taxon>
        <taxon>Pseudomonadati</taxon>
        <taxon>Bacteroidota</taxon>
        <taxon>Flavobacteriia</taxon>
        <taxon>Flavobacteriales</taxon>
        <taxon>Flavobacteriaceae</taxon>
        <taxon>Gaetbulibacter</taxon>
    </lineage>
</organism>
<dbReference type="EMBL" id="BAAAGF010000001">
    <property type="protein sequence ID" value="GAA0741262.1"/>
    <property type="molecule type" value="Genomic_DNA"/>
</dbReference>
<dbReference type="Pfam" id="PF14289">
    <property type="entry name" value="DUF4369"/>
    <property type="match status" value="1"/>
</dbReference>
<sequence length="240" mass="27682">MTKHFKLFSLLVIALLIISCGEDKKDTNFTLKGHVTGLKKGTVYLQKQQDSLMVTLDSLAINGNSEFELHSDLEEPEVLFLTLDKNDNDEGVIAFFADKGVTEISSTLKNFNYDAQIKGSEQQKRLDEYIMMMSRFNDKNLDLIKENFEAKKENDTTSFDFDKEYNSLLKRKYLYTINFAVNNKNSEVAPYLALSEIPNTTVKYLETIYDSLDENIKNSKYGKQLKETIEQRKSDEENIE</sequence>